<dbReference type="EMBL" id="VFOU01000002">
    <property type="protein sequence ID" value="TQL72563.1"/>
    <property type="molecule type" value="Genomic_DNA"/>
</dbReference>
<dbReference type="AlphaFoldDB" id="A0A543AJ29"/>
<protein>
    <submittedName>
        <fullName evidence="1">Uncharacterized protein</fullName>
    </submittedName>
</protein>
<comment type="caution">
    <text evidence="1">The sequence shown here is derived from an EMBL/GenBank/DDBJ whole genome shotgun (WGS) entry which is preliminary data.</text>
</comment>
<sequence>MCRSVKCDVCGKTTWAGCGQHIDAVKVSVPAGQWCNGKHSQQEIAAARAASPGFLARLFGR</sequence>
<dbReference type="PANTHER" id="PTHR34724">
    <property type="entry name" value="OS12G0596101 PROTEIN"/>
    <property type="match status" value="1"/>
</dbReference>
<organism evidence="1 2">
    <name type="scientific">Enteractinococcus coprophilus</name>
    <dbReference type="NCBI Taxonomy" id="1027633"/>
    <lineage>
        <taxon>Bacteria</taxon>
        <taxon>Bacillati</taxon>
        <taxon>Actinomycetota</taxon>
        <taxon>Actinomycetes</taxon>
        <taxon>Micrococcales</taxon>
        <taxon>Micrococcaceae</taxon>
    </lineage>
</organism>
<accession>A0A543AJ29</accession>
<proteinExistence type="predicted"/>
<keyword evidence="2" id="KW-1185">Reference proteome</keyword>
<name>A0A543AJ29_9MICC</name>
<reference evidence="1 2" key="1">
    <citation type="submission" date="2019-06" db="EMBL/GenBank/DDBJ databases">
        <title>Sequencing the genomes of 1000 actinobacteria strains.</title>
        <authorList>
            <person name="Klenk H.-P."/>
        </authorList>
    </citation>
    <scope>NUCLEOTIDE SEQUENCE [LARGE SCALE GENOMIC DNA]</scope>
    <source>
        <strain evidence="1 2">DSM 24083</strain>
    </source>
</reference>
<dbReference type="PANTHER" id="PTHR34724:SF2">
    <property type="entry name" value="OS12G0596101 PROTEIN"/>
    <property type="match status" value="1"/>
</dbReference>
<evidence type="ECO:0000313" key="2">
    <source>
        <dbReference type="Proteomes" id="UP000319746"/>
    </source>
</evidence>
<evidence type="ECO:0000313" key="1">
    <source>
        <dbReference type="EMBL" id="TQL72563.1"/>
    </source>
</evidence>
<gene>
    <name evidence="1" type="ORF">FB556_1223</name>
</gene>
<dbReference type="OrthoDB" id="4377282at2"/>
<dbReference type="Proteomes" id="UP000319746">
    <property type="component" value="Unassembled WGS sequence"/>
</dbReference>